<dbReference type="AlphaFoldDB" id="A0AAV5RVL4"/>
<dbReference type="EMBL" id="BTGD01000004">
    <property type="protein sequence ID" value="GMM55152.1"/>
    <property type="molecule type" value="Genomic_DNA"/>
</dbReference>
<reference evidence="3 4" key="1">
    <citation type="journal article" date="2023" name="Elife">
        <title>Identification of key yeast species and microbe-microbe interactions impacting larval growth of Drosophila in the wild.</title>
        <authorList>
            <person name="Mure A."/>
            <person name="Sugiura Y."/>
            <person name="Maeda R."/>
            <person name="Honda K."/>
            <person name="Sakurai N."/>
            <person name="Takahashi Y."/>
            <person name="Watada M."/>
            <person name="Katoh T."/>
            <person name="Gotoh A."/>
            <person name="Gotoh Y."/>
            <person name="Taniguchi I."/>
            <person name="Nakamura K."/>
            <person name="Hayashi T."/>
            <person name="Katayama T."/>
            <person name="Uemura T."/>
            <person name="Hattori Y."/>
        </authorList>
    </citation>
    <scope>NUCLEOTIDE SEQUENCE [LARGE SCALE GENOMIC DNA]</scope>
    <source>
        <strain evidence="3 4">KH-74</strain>
    </source>
</reference>
<proteinExistence type="predicted"/>
<gene>
    <name evidence="2" type="ORF">DAKH74_010950</name>
    <name evidence="3" type="ORF">DAKH74_017680</name>
</gene>
<feature type="region of interest" description="Disordered" evidence="1">
    <location>
        <begin position="32"/>
        <end position="51"/>
    </location>
</feature>
<dbReference type="Proteomes" id="UP001377567">
    <property type="component" value="Unassembled WGS sequence"/>
</dbReference>
<keyword evidence="4" id="KW-1185">Reference proteome</keyword>
<name>A0AAV5RVL4_MAUHU</name>
<comment type="caution">
    <text evidence="3">The sequence shown here is derived from an EMBL/GenBank/DDBJ whole genome shotgun (WGS) entry which is preliminary data.</text>
</comment>
<evidence type="ECO:0000313" key="2">
    <source>
        <dbReference type="EMBL" id="GMM54479.1"/>
    </source>
</evidence>
<evidence type="ECO:0000313" key="3">
    <source>
        <dbReference type="EMBL" id="GMM55152.1"/>
    </source>
</evidence>
<feature type="region of interest" description="Disordered" evidence="1">
    <location>
        <begin position="93"/>
        <end position="128"/>
    </location>
</feature>
<accession>A0AAV5RVL4</accession>
<sequence>MCMDEKDKQFINLEEPPAAKDNLNEIVEETILNKSRPDTQSNNYRRASLTHDEIAMDRSRRGSKGTSMNLQDAMRAQRLSMENDNENIVDDVLDDTRHNSQNGGVVFNEDYTDAAYEPEPPVEDKEVAEKMRRKSSIFEHEFYKKEMYDKVEFS</sequence>
<protein>
    <submittedName>
        <fullName evidence="3">Uncharacterized protein</fullName>
    </submittedName>
</protein>
<evidence type="ECO:0000313" key="4">
    <source>
        <dbReference type="Proteomes" id="UP001377567"/>
    </source>
</evidence>
<evidence type="ECO:0000256" key="1">
    <source>
        <dbReference type="SAM" id="MobiDB-lite"/>
    </source>
</evidence>
<reference evidence="3" key="2">
    <citation type="submission" date="2023-06" db="EMBL/GenBank/DDBJ databases">
        <authorList>
            <person name="Mure A."/>
            <person name="Hattori Y."/>
        </authorList>
    </citation>
    <scope>NUCLEOTIDE SEQUENCE</scope>
    <source>
        <strain evidence="3">KH-74</strain>
    </source>
</reference>
<dbReference type="EMBL" id="BTGD01000003">
    <property type="protein sequence ID" value="GMM54479.1"/>
    <property type="molecule type" value="Genomic_DNA"/>
</dbReference>
<organism evidence="3 4">
    <name type="scientific">Maudiozyma humilis</name>
    <name type="common">Sour dough yeast</name>
    <name type="synonym">Kazachstania humilis</name>
    <dbReference type="NCBI Taxonomy" id="51915"/>
    <lineage>
        <taxon>Eukaryota</taxon>
        <taxon>Fungi</taxon>
        <taxon>Dikarya</taxon>
        <taxon>Ascomycota</taxon>
        <taxon>Saccharomycotina</taxon>
        <taxon>Saccharomycetes</taxon>
        <taxon>Saccharomycetales</taxon>
        <taxon>Saccharomycetaceae</taxon>
        <taxon>Maudiozyma</taxon>
    </lineage>
</organism>